<dbReference type="PANTHER" id="PTHR31225:SF93">
    <property type="entry name" value="ALPHA-HUMULENE_(-)-(E)-BETA-CARYOPHYLLENE SYNTHASE"/>
    <property type="match status" value="1"/>
</dbReference>
<evidence type="ECO:0000256" key="3">
    <source>
        <dbReference type="ARBA" id="ARBA00022723"/>
    </source>
</evidence>
<dbReference type="CDD" id="cd00684">
    <property type="entry name" value="Terpene_cyclase_plant_C1"/>
    <property type="match status" value="1"/>
</dbReference>
<organism evidence="10 11">
    <name type="scientific">Coffea canephora</name>
    <name type="common">Robusta coffee</name>
    <dbReference type="NCBI Taxonomy" id="49390"/>
    <lineage>
        <taxon>Eukaryota</taxon>
        <taxon>Viridiplantae</taxon>
        <taxon>Streptophyta</taxon>
        <taxon>Embryophyta</taxon>
        <taxon>Tracheophyta</taxon>
        <taxon>Spermatophyta</taxon>
        <taxon>Magnoliopsida</taxon>
        <taxon>eudicotyledons</taxon>
        <taxon>Gunneridae</taxon>
        <taxon>Pentapetalae</taxon>
        <taxon>asterids</taxon>
        <taxon>lamiids</taxon>
        <taxon>Gentianales</taxon>
        <taxon>Rubiaceae</taxon>
        <taxon>Ixoroideae</taxon>
        <taxon>Gardenieae complex</taxon>
        <taxon>Bertiereae - Coffeeae clade</taxon>
        <taxon>Coffeeae</taxon>
        <taxon>Coffea</taxon>
    </lineage>
</organism>
<dbReference type="Gene3D" id="1.10.600.10">
    <property type="entry name" value="Farnesyl Diphosphate Synthase"/>
    <property type="match status" value="1"/>
</dbReference>
<evidence type="ECO:0000256" key="6">
    <source>
        <dbReference type="ARBA" id="ARBA00052562"/>
    </source>
</evidence>
<dbReference type="InterPro" id="IPR044814">
    <property type="entry name" value="Terpene_cyclase_plant_C1"/>
</dbReference>
<dbReference type="PANTHER" id="PTHR31225">
    <property type="entry name" value="OS04G0344100 PROTEIN-RELATED"/>
    <property type="match status" value="1"/>
</dbReference>
<dbReference type="Gramene" id="CDP12283">
    <property type="protein sequence ID" value="CDP12283"/>
    <property type="gene ID" value="GSCOC_T00035735001"/>
</dbReference>
<dbReference type="FunFam" id="1.50.10.130:FF:000001">
    <property type="entry name" value="Isoprene synthase, chloroplastic"/>
    <property type="match status" value="1"/>
</dbReference>
<dbReference type="AlphaFoldDB" id="A0A068UXD7"/>
<dbReference type="OrthoDB" id="1877784at2759"/>
<keyword evidence="5" id="KW-0456">Lyase</keyword>
<comment type="cofactor">
    <cofactor evidence="1">
        <name>Mg(2+)</name>
        <dbReference type="ChEBI" id="CHEBI:18420"/>
    </cofactor>
</comment>
<dbReference type="STRING" id="49390.A0A068UXD7"/>
<feature type="domain" description="Terpene synthase metal-binding" evidence="9">
    <location>
        <begin position="263"/>
        <end position="501"/>
    </location>
</feature>
<protein>
    <recommendedName>
        <fullName evidence="7">myrcene synthase</fullName>
        <ecNumber evidence="7">4.2.3.15</ecNumber>
    </recommendedName>
</protein>
<comment type="pathway">
    <text evidence="2">Secondary metabolite biosynthesis; terpenoid biosynthesis.</text>
</comment>
<dbReference type="Pfam" id="PF01397">
    <property type="entry name" value="Terpene_synth"/>
    <property type="match status" value="1"/>
</dbReference>
<evidence type="ECO:0000256" key="4">
    <source>
        <dbReference type="ARBA" id="ARBA00022842"/>
    </source>
</evidence>
<evidence type="ECO:0000259" key="9">
    <source>
        <dbReference type="Pfam" id="PF03936"/>
    </source>
</evidence>
<dbReference type="SFLD" id="SFLDS00005">
    <property type="entry name" value="Isoprenoid_Synthase_Type_I"/>
    <property type="match status" value="1"/>
</dbReference>
<dbReference type="InterPro" id="IPR008949">
    <property type="entry name" value="Isoprenoid_synthase_dom_sf"/>
</dbReference>
<evidence type="ECO:0000313" key="10">
    <source>
        <dbReference type="EMBL" id="CDP12283.1"/>
    </source>
</evidence>
<evidence type="ECO:0000256" key="7">
    <source>
        <dbReference type="ARBA" id="ARBA00066673"/>
    </source>
</evidence>
<accession>A0A068UXD7</accession>
<dbReference type="GO" id="GO:0016102">
    <property type="term" value="P:diterpenoid biosynthetic process"/>
    <property type="evidence" value="ECO:0007669"/>
    <property type="project" value="InterPro"/>
</dbReference>
<comment type="catalytic activity">
    <reaction evidence="6">
        <text>(2E)-geranyl diphosphate = beta-myrcene + diphosphate</text>
        <dbReference type="Rhea" id="RHEA:16965"/>
        <dbReference type="ChEBI" id="CHEBI:17221"/>
        <dbReference type="ChEBI" id="CHEBI:33019"/>
        <dbReference type="ChEBI" id="CHEBI:58057"/>
        <dbReference type="EC" id="4.2.3.15"/>
    </reaction>
    <physiologicalReaction direction="left-to-right" evidence="6">
        <dbReference type="Rhea" id="RHEA:16966"/>
    </physiologicalReaction>
</comment>
<dbReference type="InterPro" id="IPR008930">
    <property type="entry name" value="Terpenoid_cyclase/PrenylTrfase"/>
</dbReference>
<keyword evidence="11" id="KW-1185">Reference proteome</keyword>
<dbReference type="SUPFAM" id="SSF48239">
    <property type="entry name" value="Terpenoid cyclases/Protein prenyltransferases"/>
    <property type="match status" value="1"/>
</dbReference>
<dbReference type="OMA" id="SSGYPMV"/>
<dbReference type="InterPro" id="IPR050148">
    <property type="entry name" value="Terpene_synthase-like"/>
</dbReference>
<sequence>MAVEGLDLANSISIQSDFPRDVHRPVANFHPDIWGNQFLVYSPDSDKATWVSKKGQLEQLKERVRTELHATASNPSQQLQLIDAIQRLCIAYHFEEEIGQALQKMHEKHQNWEGNDHIYTAALCFRILRQEGFRISSEIFKKFMNAEGKFGECLVNDVPGMLALYEAAHLRTHGDNILDDALAFTSNHLQSCKLSSPVAELASHALMQPYWRGLPRLEAKHYIDVYEKFPSHNTTLLMLAKLDFNMLQSQHKEELQEISLWWKELDFARKLPFARDRMVEGYFWIVGVYFEPQYALARKIMSKVIAITSIIDDIYDAYGTYEEIQIFTEAIERWNIGCMKQLPDYMKICYRALLDLFEEIEEEMAKIGSSYRTYYAKEALKLLARAYFVEAKWLRQGYIPTVEEYMRIGLASCGYTSLTIISFLGMGDIVSKESFDWASNDPDILRAASIICRLRDDIVGHKFEQERPHIASAVECYMKQHGVTEQQASEELYRQIEDSWKLLNQQLLKPSTTGFDAAEFVPPRAVLLRVVNLARVIDVAYKHNDEYTHVGEVMRSYITSMFIKPVPV</sequence>
<evidence type="ECO:0000256" key="5">
    <source>
        <dbReference type="ARBA" id="ARBA00023239"/>
    </source>
</evidence>
<evidence type="ECO:0000259" key="8">
    <source>
        <dbReference type="Pfam" id="PF01397"/>
    </source>
</evidence>
<dbReference type="SFLD" id="SFLDG01019">
    <property type="entry name" value="Terpene_Cyclase_Like_1_C_Termi"/>
    <property type="match status" value="1"/>
</dbReference>
<dbReference type="InterPro" id="IPR034741">
    <property type="entry name" value="Terpene_cyclase-like_1_C"/>
</dbReference>
<dbReference type="Gene3D" id="1.50.10.130">
    <property type="entry name" value="Terpene synthase, N-terminal domain"/>
    <property type="match status" value="1"/>
</dbReference>
<evidence type="ECO:0000313" key="11">
    <source>
        <dbReference type="Proteomes" id="UP000295252"/>
    </source>
</evidence>
<keyword evidence="3" id="KW-0479">Metal-binding</keyword>
<proteinExistence type="predicted"/>
<dbReference type="InterPro" id="IPR005630">
    <property type="entry name" value="Terpene_synthase_metal-bd"/>
</dbReference>
<evidence type="ECO:0000256" key="2">
    <source>
        <dbReference type="ARBA" id="ARBA00004721"/>
    </source>
</evidence>
<dbReference type="PhylomeDB" id="A0A068UXD7"/>
<dbReference type="EC" id="4.2.3.15" evidence="7"/>
<dbReference type="Proteomes" id="UP000295252">
    <property type="component" value="Chromosome VI"/>
</dbReference>
<feature type="domain" description="Terpene synthase N-terminal" evidence="8">
    <location>
        <begin position="33"/>
        <end position="206"/>
    </location>
</feature>
<dbReference type="GO" id="GO:0050551">
    <property type="term" value="F:myrcene synthase activity"/>
    <property type="evidence" value="ECO:0007669"/>
    <property type="project" value="UniProtKB-EC"/>
</dbReference>
<dbReference type="InterPro" id="IPR001906">
    <property type="entry name" value="Terpene_synth_N"/>
</dbReference>
<dbReference type="SUPFAM" id="SSF48576">
    <property type="entry name" value="Terpenoid synthases"/>
    <property type="match status" value="1"/>
</dbReference>
<dbReference type="FunCoup" id="A0A068UXD7">
    <property type="interactions" value="15"/>
</dbReference>
<dbReference type="InParanoid" id="A0A068UXD7"/>
<name>A0A068UXD7_COFCA</name>
<dbReference type="GO" id="GO:0000287">
    <property type="term" value="F:magnesium ion binding"/>
    <property type="evidence" value="ECO:0007669"/>
    <property type="project" value="InterPro"/>
</dbReference>
<evidence type="ECO:0000256" key="1">
    <source>
        <dbReference type="ARBA" id="ARBA00001946"/>
    </source>
</evidence>
<dbReference type="FunFam" id="1.10.600.10:FF:000007">
    <property type="entry name" value="Isoprene synthase, chloroplastic"/>
    <property type="match status" value="1"/>
</dbReference>
<keyword evidence="4" id="KW-0460">Magnesium</keyword>
<reference evidence="11" key="1">
    <citation type="journal article" date="2014" name="Science">
        <title>The coffee genome provides insight into the convergent evolution of caffeine biosynthesis.</title>
        <authorList>
            <person name="Denoeud F."/>
            <person name="Carretero-Paulet L."/>
            <person name="Dereeper A."/>
            <person name="Droc G."/>
            <person name="Guyot R."/>
            <person name="Pietrella M."/>
            <person name="Zheng C."/>
            <person name="Alberti A."/>
            <person name="Anthony F."/>
            <person name="Aprea G."/>
            <person name="Aury J.M."/>
            <person name="Bento P."/>
            <person name="Bernard M."/>
            <person name="Bocs S."/>
            <person name="Campa C."/>
            <person name="Cenci A."/>
            <person name="Combes M.C."/>
            <person name="Crouzillat D."/>
            <person name="Da Silva C."/>
            <person name="Daddiego L."/>
            <person name="De Bellis F."/>
            <person name="Dussert S."/>
            <person name="Garsmeur O."/>
            <person name="Gayraud T."/>
            <person name="Guignon V."/>
            <person name="Jahn K."/>
            <person name="Jamilloux V."/>
            <person name="Joet T."/>
            <person name="Labadie K."/>
            <person name="Lan T."/>
            <person name="Leclercq J."/>
            <person name="Lepelley M."/>
            <person name="Leroy T."/>
            <person name="Li L.T."/>
            <person name="Librado P."/>
            <person name="Lopez L."/>
            <person name="Munoz A."/>
            <person name="Noel B."/>
            <person name="Pallavicini A."/>
            <person name="Perrotta G."/>
            <person name="Poncet V."/>
            <person name="Pot D."/>
            <person name="Priyono X."/>
            <person name="Rigoreau M."/>
            <person name="Rouard M."/>
            <person name="Rozas J."/>
            <person name="Tranchant-Dubreuil C."/>
            <person name="VanBuren R."/>
            <person name="Zhang Q."/>
            <person name="Andrade A.C."/>
            <person name="Argout X."/>
            <person name="Bertrand B."/>
            <person name="de Kochko A."/>
            <person name="Graziosi G."/>
            <person name="Henry R.J."/>
            <person name="Jayarama X."/>
            <person name="Ming R."/>
            <person name="Nagai C."/>
            <person name="Rounsley S."/>
            <person name="Sankoff D."/>
            <person name="Giuliano G."/>
            <person name="Albert V.A."/>
            <person name="Wincker P."/>
            <person name="Lashermes P."/>
        </authorList>
    </citation>
    <scope>NUCLEOTIDE SEQUENCE [LARGE SCALE GENOMIC DNA]</scope>
    <source>
        <strain evidence="11">cv. DH200-94</strain>
    </source>
</reference>
<dbReference type="InterPro" id="IPR036965">
    <property type="entry name" value="Terpene_synth_N_sf"/>
</dbReference>
<dbReference type="Pfam" id="PF03936">
    <property type="entry name" value="Terpene_synth_C"/>
    <property type="match status" value="1"/>
</dbReference>
<dbReference type="EMBL" id="HG739147">
    <property type="protein sequence ID" value="CDP12283.1"/>
    <property type="molecule type" value="Genomic_DNA"/>
</dbReference>
<gene>
    <name evidence="10" type="ORF">GSCOC_T00035735001</name>
</gene>